<dbReference type="GO" id="GO:0004190">
    <property type="term" value="F:aspartic-type endopeptidase activity"/>
    <property type="evidence" value="ECO:0007669"/>
    <property type="project" value="UniProtKB-KW"/>
</dbReference>
<keyword evidence="6" id="KW-0865">Zymogen</keyword>
<dbReference type="InterPro" id="IPR001461">
    <property type="entry name" value="Aspartic_peptidase_A1"/>
</dbReference>
<dbReference type="STRING" id="44941.A0A397VXE2"/>
<reference evidence="9 10" key="1">
    <citation type="submission" date="2018-06" db="EMBL/GenBank/DDBJ databases">
        <title>Comparative genomics reveals the genomic features of Rhizophagus irregularis, R. cerebriforme, R. diaphanum and Gigaspora rosea, and their symbiotic lifestyle signature.</title>
        <authorList>
            <person name="Morin E."/>
            <person name="San Clemente H."/>
            <person name="Chen E.C.H."/>
            <person name="De La Providencia I."/>
            <person name="Hainaut M."/>
            <person name="Kuo A."/>
            <person name="Kohler A."/>
            <person name="Murat C."/>
            <person name="Tang N."/>
            <person name="Roy S."/>
            <person name="Loubradou J."/>
            <person name="Henrissat B."/>
            <person name="Grigoriev I.V."/>
            <person name="Corradi N."/>
            <person name="Roux C."/>
            <person name="Martin F.M."/>
        </authorList>
    </citation>
    <scope>NUCLEOTIDE SEQUENCE [LARGE SCALE GENOMIC DNA]</scope>
    <source>
        <strain evidence="9 10">DAOM 194757</strain>
    </source>
</reference>
<dbReference type="Proteomes" id="UP000266673">
    <property type="component" value="Unassembled WGS sequence"/>
</dbReference>
<dbReference type="PANTHER" id="PTHR47966:SF51">
    <property type="entry name" value="BETA-SITE APP-CLEAVING ENZYME, ISOFORM A-RELATED"/>
    <property type="match status" value="1"/>
</dbReference>
<sequence>MLLDTGSSNLWVPNKNYTSATCQNHNKFNSNQSPTFKSEGNQWSILYNLGTASGVTGIDDIKIGKFTADNQTFGLADVVADNFLLTEHDGILGMASDNLNTMDNGAPTLISTLIKQKKFNPLFSFHFSHYYDFDDQGTLTLGGVDKRKFTGKKLHLTLLAIIDTCSTFLLIPSKDAAELHKQIPESEFDSQNNVYIIPYDTTAVVSLVFGGVEYKFYSEI</sequence>
<dbReference type="SUPFAM" id="SSF50630">
    <property type="entry name" value="Acid proteases"/>
    <property type="match status" value="1"/>
</dbReference>
<dbReference type="InterPro" id="IPR021109">
    <property type="entry name" value="Peptidase_aspartic_dom_sf"/>
</dbReference>
<keyword evidence="2" id="KW-0645">Protease</keyword>
<keyword evidence="5" id="KW-0378">Hydrolase</keyword>
<dbReference type="InterPro" id="IPR033121">
    <property type="entry name" value="PEPTIDASE_A1"/>
</dbReference>
<evidence type="ECO:0000256" key="5">
    <source>
        <dbReference type="ARBA" id="ARBA00022801"/>
    </source>
</evidence>
<evidence type="ECO:0000256" key="4">
    <source>
        <dbReference type="ARBA" id="ARBA00022750"/>
    </source>
</evidence>
<dbReference type="PROSITE" id="PS51767">
    <property type="entry name" value="PEPTIDASE_A1"/>
    <property type="match status" value="1"/>
</dbReference>
<keyword evidence="4" id="KW-0064">Aspartyl protease</keyword>
<evidence type="ECO:0000313" key="10">
    <source>
        <dbReference type="Proteomes" id="UP000266673"/>
    </source>
</evidence>
<evidence type="ECO:0000256" key="2">
    <source>
        <dbReference type="ARBA" id="ARBA00022670"/>
    </source>
</evidence>
<protein>
    <submittedName>
        <fullName evidence="9">Aspartic peptidase domain-containing protein</fullName>
    </submittedName>
</protein>
<organism evidence="9 10">
    <name type="scientific">Gigaspora rosea</name>
    <dbReference type="NCBI Taxonomy" id="44941"/>
    <lineage>
        <taxon>Eukaryota</taxon>
        <taxon>Fungi</taxon>
        <taxon>Fungi incertae sedis</taxon>
        <taxon>Mucoromycota</taxon>
        <taxon>Glomeromycotina</taxon>
        <taxon>Glomeromycetes</taxon>
        <taxon>Diversisporales</taxon>
        <taxon>Gigasporaceae</taxon>
        <taxon>Gigaspora</taxon>
    </lineage>
</organism>
<comment type="caution">
    <text evidence="9">The sequence shown here is derived from an EMBL/GenBank/DDBJ whole genome shotgun (WGS) entry which is preliminary data.</text>
</comment>
<dbReference type="AlphaFoldDB" id="A0A397VXE2"/>
<dbReference type="FunFam" id="2.40.70.10:FF:000008">
    <property type="entry name" value="Cathepsin D"/>
    <property type="match status" value="1"/>
</dbReference>
<dbReference type="InterPro" id="IPR001969">
    <property type="entry name" value="Aspartic_peptidase_AS"/>
</dbReference>
<evidence type="ECO:0000256" key="6">
    <source>
        <dbReference type="ARBA" id="ARBA00023145"/>
    </source>
</evidence>
<evidence type="ECO:0000256" key="7">
    <source>
        <dbReference type="ARBA" id="ARBA00023157"/>
    </source>
</evidence>
<dbReference type="GO" id="GO:0006508">
    <property type="term" value="P:proteolysis"/>
    <property type="evidence" value="ECO:0007669"/>
    <property type="project" value="UniProtKB-KW"/>
</dbReference>
<feature type="domain" description="Peptidase A1" evidence="8">
    <location>
        <begin position="1"/>
        <end position="220"/>
    </location>
</feature>
<evidence type="ECO:0000256" key="3">
    <source>
        <dbReference type="ARBA" id="ARBA00022729"/>
    </source>
</evidence>
<dbReference type="OrthoDB" id="15189at2759"/>
<evidence type="ECO:0000256" key="1">
    <source>
        <dbReference type="ARBA" id="ARBA00007447"/>
    </source>
</evidence>
<accession>A0A397VXE2</accession>
<name>A0A397VXE2_9GLOM</name>
<dbReference type="Gene3D" id="2.40.70.10">
    <property type="entry name" value="Acid Proteases"/>
    <property type="match status" value="2"/>
</dbReference>
<proteinExistence type="inferred from homology"/>
<evidence type="ECO:0000259" key="8">
    <source>
        <dbReference type="PROSITE" id="PS51767"/>
    </source>
</evidence>
<gene>
    <name evidence="9" type="ORF">C2G38_2170594</name>
</gene>
<keyword evidence="7" id="KW-1015">Disulfide bond</keyword>
<dbReference type="Pfam" id="PF00026">
    <property type="entry name" value="Asp"/>
    <property type="match status" value="1"/>
</dbReference>
<keyword evidence="10" id="KW-1185">Reference proteome</keyword>
<dbReference type="PANTHER" id="PTHR47966">
    <property type="entry name" value="BETA-SITE APP-CLEAVING ENZYME, ISOFORM A-RELATED"/>
    <property type="match status" value="1"/>
</dbReference>
<keyword evidence="3" id="KW-0732">Signal</keyword>
<dbReference type="EMBL" id="QKWP01000249">
    <property type="protein sequence ID" value="RIB23676.1"/>
    <property type="molecule type" value="Genomic_DNA"/>
</dbReference>
<comment type="similarity">
    <text evidence="1">Belongs to the peptidase A1 family.</text>
</comment>
<dbReference type="PROSITE" id="PS00141">
    <property type="entry name" value="ASP_PROTEASE"/>
    <property type="match status" value="1"/>
</dbReference>
<evidence type="ECO:0000313" key="9">
    <source>
        <dbReference type="EMBL" id="RIB23676.1"/>
    </source>
</evidence>
<dbReference type="InterPro" id="IPR034164">
    <property type="entry name" value="Pepsin-like_dom"/>
</dbReference>
<dbReference type="CDD" id="cd05471">
    <property type="entry name" value="pepsin_like"/>
    <property type="match status" value="1"/>
</dbReference>